<dbReference type="InterPro" id="IPR000719">
    <property type="entry name" value="Prot_kinase_dom"/>
</dbReference>
<keyword evidence="5" id="KW-1185">Reference proteome</keyword>
<evidence type="ECO:0000256" key="2">
    <source>
        <dbReference type="SAM" id="Phobius"/>
    </source>
</evidence>
<evidence type="ECO:0000256" key="1">
    <source>
        <dbReference type="ARBA" id="ARBA00009670"/>
    </source>
</evidence>
<evidence type="ECO:0000313" key="4">
    <source>
        <dbReference type="EMBL" id="OZU88494.1"/>
    </source>
</evidence>
<dbReference type="PANTHER" id="PTHR10566">
    <property type="entry name" value="CHAPERONE-ACTIVITY OF BC1 COMPLEX CABC1 -RELATED"/>
    <property type="match status" value="1"/>
</dbReference>
<keyword evidence="2" id="KW-1133">Transmembrane helix</keyword>
<dbReference type="Proteomes" id="UP000216498">
    <property type="component" value="Unassembled WGS sequence"/>
</dbReference>
<dbReference type="GO" id="GO:0004672">
    <property type="term" value="F:protein kinase activity"/>
    <property type="evidence" value="ECO:0007669"/>
    <property type="project" value="InterPro"/>
</dbReference>
<dbReference type="OrthoDB" id="9795390at2"/>
<dbReference type="EMBL" id="NPMS01000005">
    <property type="protein sequence ID" value="OZU88494.1"/>
    <property type="molecule type" value="Genomic_DNA"/>
</dbReference>
<name>A0A265NAJ7_9BACI</name>
<evidence type="ECO:0000313" key="5">
    <source>
        <dbReference type="Proteomes" id="UP000216498"/>
    </source>
</evidence>
<sequence>MCYINLSRVKYDEVFVLKYSLIYRCTVIVWIAVKFIFQITFFHFRHSIWDESTKNKWDRLLVKLAKEYRVKAVKLGGVLIKVGQFLSTRADFMPDVFIRELTGLVDRVPPMPYDYAKSLLEEEWGVPLDEHIKEIKETSIASASIGEVYLAMLNDGSKVAIKVQRYRIQEIFHKDFVALKIVFWILSVFTSFGKRADLKELYRELIYVMDRELNFEKELSYAEYFKDRYQDNESIYIPAYYNSLCTKKVLVMEWISGAKITDHAFMENHRINKQQTAKNLFDFYIDQFLNVGKFHADPHAGNVLIQKDGRIVIIDFGMIGEVSKEDTHYFKLLIQGMIVDNYDMVLEALDEMNFLLPYANKRKLKKTIKQTLEMYQNGSFKNMDAQTLDQIKEEIIEIIKDQPIQIPADYAYLGRAISIVIGILFVVYPDIDIVQWSKPKIKKWFGSKNLAEIFYKQYAKDTIEPFFSFPKAMLNWLESGEKDRRWQKNKQEKQLKHHFYLLLEAFSFIMILIGAGTSVYGSIHGIAAITVIALVLTIIFIVTICIILFKHYRMIRTRLH</sequence>
<feature type="transmembrane region" description="Helical" evidence="2">
    <location>
        <begin position="526"/>
        <end position="549"/>
    </location>
</feature>
<dbReference type="SUPFAM" id="SSF56112">
    <property type="entry name" value="Protein kinase-like (PK-like)"/>
    <property type="match status" value="1"/>
</dbReference>
<dbReference type="AlphaFoldDB" id="A0A265NAJ7"/>
<dbReference type="InterPro" id="IPR050154">
    <property type="entry name" value="UbiB_kinase"/>
</dbReference>
<feature type="transmembrane region" description="Helical" evidence="2">
    <location>
        <begin position="410"/>
        <end position="428"/>
    </location>
</feature>
<dbReference type="CDD" id="cd05121">
    <property type="entry name" value="ABC1_ADCK3-like"/>
    <property type="match status" value="1"/>
</dbReference>
<comment type="similarity">
    <text evidence="1">Belongs to the protein kinase superfamily. ADCK protein kinase family.</text>
</comment>
<dbReference type="Gene3D" id="1.10.510.10">
    <property type="entry name" value="Transferase(Phosphotransferase) domain 1"/>
    <property type="match status" value="1"/>
</dbReference>
<gene>
    <name evidence="4" type="ORF">CIL03_12680</name>
</gene>
<dbReference type="Pfam" id="PF03109">
    <property type="entry name" value="ABC1"/>
    <property type="match status" value="1"/>
</dbReference>
<dbReference type="InterPro" id="IPR011009">
    <property type="entry name" value="Kinase-like_dom_sf"/>
</dbReference>
<feature type="transmembrane region" description="Helical" evidence="2">
    <location>
        <begin position="499"/>
        <end position="520"/>
    </location>
</feature>
<dbReference type="PANTHER" id="PTHR10566:SF113">
    <property type="entry name" value="PROTEIN ACTIVITY OF BC1 COMPLEX KINASE 7, CHLOROPLASTIC"/>
    <property type="match status" value="1"/>
</dbReference>
<proteinExistence type="inferred from homology"/>
<evidence type="ECO:0000259" key="3">
    <source>
        <dbReference type="PROSITE" id="PS50011"/>
    </source>
</evidence>
<protein>
    <submittedName>
        <fullName evidence="4">ABC transporter</fullName>
    </submittedName>
</protein>
<reference evidence="4 5" key="1">
    <citation type="submission" date="2017-08" db="EMBL/GenBank/DDBJ databases">
        <title>Virgibacillus indicus sp. nov. and Virgibacillus profoundi sp. nov, two moderately halophilic bacteria isolated from marine sediment by using the Microfluidic Streak Plate.</title>
        <authorList>
            <person name="Xu B."/>
            <person name="Hu B."/>
            <person name="Wang J."/>
            <person name="Zhu Y."/>
            <person name="Huang L."/>
            <person name="Du W."/>
            <person name="Huang Y."/>
        </authorList>
    </citation>
    <scope>NUCLEOTIDE SEQUENCE [LARGE SCALE GENOMIC DNA]</scope>
    <source>
        <strain evidence="4 5">IO3-P2-C2</strain>
    </source>
</reference>
<feature type="transmembrane region" description="Helical" evidence="2">
    <location>
        <begin position="21"/>
        <end position="44"/>
    </location>
</feature>
<dbReference type="PROSITE" id="PS50011">
    <property type="entry name" value="PROTEIN_KINASE_DOM"/>
    <property type="match status" value="1"/>
</dbReference>
<feature type="domain" description="Protein kinase" evidence="3">
    <location>
        <begin position="134"/>
        <end position="500"/>
    </location>
</feature>
<keyword evidence="2" id="KW-0812">Transmembrane</keyword>
<accession>A0A265NAJ7</accession>
<dbReference type="GO" id="GO:0005524">
    <property type="term" value="F:ATP binding"/>
    <property type="evidence" value="ECO:0007669"/>
    <property type="project" value="InterPro"/>
</dbReference>
<keyword evidence="2" id="KW-0472">Membrane</keyword>
<comment type="caution">
    <text evidence="4">The sequence shown here is derived from an EMBL/GenBank/DDBJ whole genome shotgun (WGS) entry which is preliminary data.</text>
</comment>
<organism evidence="4 5">
    <name type="scientific">Virgibacillus indicus</name>
    <dbReference type="NCBI Taxonomy" id="2024554"/>
    <lineage>
        <taxon>Bacteria</taxon>
        <taxon>Bacillati</taxon>
        <taxon>Bacillota</taxon>
        <taxon>Bacilli</taxon>
        <taxon>Bacillales</taxon>
        <taxon>Bacillaceae</taxon>
        <taxon>Virgibacillus</taxon>
    </lineage>
</organism>
<dbReference type="InterPro" id="IPR004147">
    <property type="entry name" value="ABC1_dom"/>
</dbReference>